<reference evidence="2 3" key="2">
    <citation type="journal article" date="2010" name="J. Bacteriol.">
        <title>Genome sequence of the polysaccharide-degrading, thermophilic anaerobe Spirochaeta thermophila DSM 6192.</title>
        <authorList>
            <person name="Angelov A."/>
            <person name="Liebl S."/>
            <person name="Ballschmiter M."/>
            <person name="Bomeke M."/>
            <person name="Lehmann R."/>
            <person name="Liesegang H."/>
            <person name="Daniel R."/>
            <person name="Liebl W."/>
        </authorList>
    </citation>
    <scope>NUCLEOTIDE SEQUENCE [LARGE SCALE GENOMIC DNA]</scope>
    <source>
        <strain evidence="3">ATCC 49972 / DSM 6192 / RI 19.B1</strain>
    </source>
</reference>
<dbReference type="Proteomes" id="UP000001296">
    <property type="component" value="Chromosome"/>
</dbReference>
<protein>
    <recommendedName>
        <fullName evidence="1">FecR protein domain-containing protein</fullName>
    </recommendedName>
</protein>
<sequence>MKRMVLVSLLVWVGLYAAGSEVGMVSYVEGEVVLLREDREPLPVDFGMEVREYDLIRTGDDGYVVVDFLEEGGISGSVEIRPGSVFQVVREEEEKTTAMELFAGQVFLKVKRLAGTDEVVVRTEGAAMGVRGTEFEVITSAGGDLLVVCTEGRVACRTGEGETAFAEPGKAVERRVGERLRTVLFRLAEAEDLKRNWLTERMEAFRANAPRVFSLYARLYRERKGAFDEAYRDLLRRQEVVNEWIRRYKQGRLSEGGPEALRERKELAGVMLRLRKELFLFSRVYYRLVELVSYYHEGVGHGRLDTGEGIGSFVAQVEKEARELASRLQYVRFVMFLFEQRGRSLLGESLLFED</sequence>
<dbReference type="PaxDb" id="665571-STHERM_c01970"/>
<dbReference type="RefSeq" id="WP_013313012.1">
    <property type="nucleotide sequence ID" value="NC_014484.1"/>
</dbReference>
<dbReference type="PANTHER" id="PTHR38731:SF3">
    <property type="entry name" value="BLL6125 PROTEIN"/>
    <property type="match status" value="1"/>
</dbReference>
<dbReference type="KEGG" id="sta:STHERM_c01970"/>
<organism evidence="2 3">
    <name type="scientific">Winmispira thermophila (strain ATCC 49972 / DSM 6192 / RI 19.B1)</name>
    <name type="common">Spirochaeta thermophila</name>
    <dbReference type="NCBI Taxonomy" id="665571"/>
    <lineage>
        <taxon>Bacteria</taxon>
        <taxon>Pseudomonadati</taxon>
        <taxon>Spirochaetota</taxon>
        <taxon>Spirochaetia</taxon>
        <taxon>Winmispirales</taxon>
        <taxon>Winmispiraceae</taxon>
        <taxon>Winmispira</taxon>
    </lineage>
</organism>
<gene>
    <name evidence="2" type="ordered locus">STHERM_c01970</name>
</gene>
<dbReference type="EMBL" id="CP001698">
    <property type="protein sequence ID" value="ADN01171.1"/>
    <property type="molecule type" value="Genomic_DNA"/>
</dbReference>
<evidence type="ECO:0000313" key="2">
    <source>
        <dbReference type="EMBL" id="ADN01171.1"/>
    </source>
</evidence>
<accession>E0RNH1</accession>
<dbReference type="Pfam" id="PF04773">
    <property type="entry name" value="FecR"/>
    <property type="match status" value="1"/>
</dbReference>
<evidence type="ECO:0000313" key="3">
    <source>
        <dbReference type="Proteomes" id="UP000001296"/>
    </source>
</evidence>
<dbReference type="Gene3D" id="2.60.120.1440">
    <property type="match status" value="1"/>
</dbReference>
<feature type="domain" description="FecR protein" evidence="1">
    <location>
        <begin position="56"/>
        <end position="154"/>
    </location>
</feature>
<dbReference type="PANTHER" id="PTHR38731">
    <property type="entry name" value="LIPL45-RELATED LIPOPROTEIN-RELATED"/>
    <property type="match status" value="1"/>
</dbReference>
<reference key="1">
    <citation type="submission" date="2009-08" db="EMBL/GenBank/DDBJ databases">
        <title>The genome sequence of Spirochaeta thermophila DSM6192.</title>
        <authorList>
            <person name="Angelov A."/>
            <person name="Mientus M."/>
            <person name="Wittenberg S."/>
            <person name="Lehmann R."/>
            <person name="Liesegang H."/>
            <person name="Daniel R."/>
            <person name="Liebl W."/>
        </authorList>
    </citation>
    <scope>NUCLEOTIDE SEQUENCE</scope>
    <source>
        <strain>DSM 6192</strain>
    </source>
</reference>
<dbReference type="AlphaFoldDB" id="E0RNH1"/>
<dbReference type="HOGENOM" id="CLU_737488_0_0_12"/>
<evidence type="ECO:0000259" key="1">
    <source>
        <dbReference type="Pfam" id="PF04773"/>
    </source>
</evidence>
<dbReference type="eggNOG" id="COG3712">
    <property type="taxonomic scope" value="Bacteria"/>
</dbReference>
<proteinExistence type="predicted"/>
<name>E0RNH1_WINT6</name>
<dbReference type="InterPro" id="IPR006860">
    <property type="entry name" value="FecR"/>
</dbReference>